<dbReference type="OrthoDB" id="6771580at2759"/>
<dbReference type="AlphaFoldDB" id="A0A9P0D7T2"/>
<evidence type="ECO:0000313" key="1">
    <source>
        <dbReference type="EMBL" id="CAH1111970.1"/>
    </source>
</evidence>
<sequence>MTLTLNLDKTKFLTFSCNKSNCSNFQYLSIPLDNVKYTIRNVKSITYLGIEIDQHLKWDIHVNKIIKKLISILFTFKKMRNILQTNELKVLYHALVESHLQYGISDWGGMYTCHSKNLEVIQKFFLKIIYKRNKTYPTENLFQETSIFSLRKLYFYRMLCLQQKNKQHLKSISHIHNIRHKKSQNLKPQEPQNQLVKKHFTLLHHVFSQKFLILLKFEIIFTIKKKLKIWFQQLSENDIQNMYTISK</sequence>
<protein>
    <submittedName>
        <fullName evidence="1">Uncharacterized protein</fullName>
    </submittedName>
</protein>
<evidence type="ECO:0000313" key="2">
    <source>
        <dbReference type="Proteomes" id="UP001153636"/>
    </source>
</evidence>
<reference evidence="1" key="1">
    <citation type="submission" date="2022-01" db="EMBL/GenBank/DDBJ databases">
        <authorList>
            <person name="King R."/>
        </authorList>
    </citation>
    <scope>NUCLEOTIDE SEQUENCE</scope>
</reference>
<gene>
    <name evidence="1" type="ORF">PSYICH_LOCUS12698</name>
</gene>
<dbReference type="EMBL" id="OV651818">
    <property type="protein sequence ID" value="CAH1111970.1"/>
    <property type="molecule type" value="Genomic_DNA"/>
</dbReference>
<keyword evidence="2" id="KW-1185">Reference proteome</keyword>
<accession>A0A9P0D7T2</accession>
<name>A0A9P0D7T2_9CUCU</name>
<dbReference type="Proteomes" id="UP001153636">
    <property type="component" value="Chromosome 6"/>
</dbReference>
<organism evidence="1 2">
    <name type="scientific">Psylliodes chrysocephalus</name>
    <dbReference type="NCBI Taxonomy" id="3402493"/>
    <lineage>
        <taxon>Eukaryota</taxon>
        <taxon>Metazoa</taxon>
        <taxon>Ecdysozoa</taxon>
        <taxon>Arthropoda</taxon>
        <taxon>Hexapoda</taxon>
        <taxon>Insecta</taxon>
        <taxon>Pterygota</taxon>
        <taxon>Neoptera</taxon>
        <taxon>Endopterygota</taxon>
        <taxon>Coleoptera</taxon>
        <taxon>Polyphaga</taxon>
        <taxon>Cucujiformia</taxon>
        <taxon>Chrysomeloidea</taxon>
        <taxon>Chrysomelidae</taxon>
        <taxon>Galerucinae</taxon>
        <taxon>Alticini</taxon>
        <taxon>Psylliodes</taxon>
    </lineage>
</organism>
<proteinExistence type="predicted"/>